<dbReference type="Proteomes" id="UP000323324">
    <property type="component" value="Unassembled WGS sequence"/>
</dbReference>
<dbReference type="SUPFAM" id="SSF56672">
    <property type="entry name" value="DNA/RNA polymerases"/>
    <property type="match status" value="1"/>
</dbReference>
<dbReference type="InterPro" id="IPR000477">
    <property type="entry name" value="RT_dom"/>
</dbReference>
<dbReference type="InterPro" id="IPR003545">
    <property type="entry name" value="Telomerase_RT"/>
</dbReference>
<feature type="domain" description="Reverse transcriptase" evidence="1">
    <location>
        <begin position="39"/>
        <end position="396"/>
    </location>
</feature>
<dbReference type="PROSITE" id="PS50878">
    <property type="entry name" value="RT_POL"/>
    <property type="match status" value="1"/>
</dbReference>
<dbReference type="Pfam" id="PF00078">
    <property type="entry name" value="RVT_1"/>
    <property type="match status" value="1"/>
</dbReference>
<dbReference type="GO" id="GO:0003677">
    <property type="term" value="F:DNA binding"/>
    <property type="evidence" value="ECO:0007669"/>
    <property type="project" value="InterPro"/>
</dbReference>
<dbReference type="AlphaFoldDB" id="A0A8H2LB88"/>
<reference evidence="2 3" key="1">
    <citation type="submission" date="2019-08" db="EMBL/GenBank/DDBJ databases">
        <title>Genomes of Antarctic Bizionia species.</title>
        <authorList>
            <person name="Bowman J.P."/>
        </authorList>
    </citation>
    <scope>NUCLEOTIDE SEQUENCE [LARGE SCALE GENOMIC DNA]</scope>
    <source>
        <strain evidence="2 3">HFD</strain>
    </source>
</reference>
<sequence length="513" mass="60653">MNKKEKDWFKLKRYPHIGLPLQNADRFKWIENYVTNPSKIATHSFLPFIHKTSKVRKFRKEYSKDDGKVLLTENKALRKSAIKKRELYYASHLDSLIFSYYSKLISDEYDKLLKKNGLDESILAYRTIPKNKNLTEGSNKCNIDFANDVFKYIKEYNKDEFVVIAFDIKSFFDNLDHKILREIWAKVFGVKELSKAHFNVFKGITRFSYVDIVDIFEEFKDNILIQKRDFRGNLMPIKKGRISKIKHLKNHNAIAFCTQKEFLKVKNKLLKNTKSIKTDTGVVFKRNFGIPQGSPISSVLANAYMIDFDKTINDYISETGIYRRYSDDMVVVCPKEEKDNIINLMNREIEQIKLEIQEPKTQIFHFRRENNNLICGQEFKKEINWHKNFMYLGFEFDGSSVLLKSASLSTFYRKMKRTIKRSKHFAKKGKNKGQIFKGRVLKKYSYKGASRKRKWVWNETILGFEKSESYDWGNFLSYSNKAAKVMNENKINKQTKKSWNKLIKEIALKTNSK</sequence>
<comment type="caution">
    <text evidence="2">The sequence shown here is derived from an EMBL/GenBank/DDBJ whole genome shotgun (WGS) entry which is preliminary data.</text>
</comment>
<keyword evidence="3" id="KW-1185">Reference proteome</keyword>
<dbReference type="GO" id="GO:0003720">
    <property type="term" value="F:telomerase activity"/>
    <property type="evidence" value="ECO:0007669"/>
    <property type="project" value="InterPro"/>
</dbReference>
<name>A0A8H2LB88_9FLAO</name>
<gene>
    <name evidence="2" type="ORF">ES676_12135</name>
</gene>
<dbReference type="EMBL" id="VSKM01000013">
    <property type="protein sequence ID" value="TYB71886.1"/>
    <property type="molecule type" value="Genomic_DNA"/>
</dbReference>
<protein>
    <submittedName>
        <fullName evidence="2">RNA-dependent DNA polymerase</fullName>
    </submittedName>
</protein>
<accession>A0A8H2LB88</accession>
<proteinExistence type="predicted"/>
<organism evidence="2 3">
    <name type="scientific">Bizionia saleffrena</name>
    <dbReference type="NCBI Taxonomy" id="291189"/>
    <lineage>
        <taxon>Bacteria</taxon>
        <taxon>Pseudomonadati</taxon>
        <taxon>Bacteroidota</taxon>
        <taxon>Flavobacteriia</taxon>
        <taxon>Flavobacteriales</taxon>
        <taxon>Flavobacteriaceae</taxon>
        <taxon>Bizionia</taxon>
    </lineage>
</organism>
<evidence type="ECO:0000259" key="1">
    <source>
        <dbReference type="PROSITE" id="PS50878"/>
    </source>
</evidence>
<evidence type="ECO:0000313" key="2">
    <source>
        <dbReference type="EMBL" id="TYB71886.1"/>
    </source>
</evidence>
<evidence type="ECO:0000313" key="3">
    <source>
        <dbReference type="Proteomes" id="UP000323324"/>
    </source>
</evidence>
<dbReference type="InterPro" id="IPR043502">
    <property type="entry name" value="DNA/RNA_pol_sf"/>
</dbReference>
<dbReference type="PRINTS" id="PR01365">
    <property type="entry name" value="TELOMERASERT"/>
</dbReference>
<dbReference type="GO" id="GO:0000723">
    <property type="term" value="P:telomere maintenance"/>
    <property type="evidence" value="ECO:0007669"/>
    <property type="project" value="InterPro"/>
</dbReference>